<evidence type="ECO:0000313" key="1">
    <source>
        <dbReference type="EMBL" id="CAB4133275.1"/>
    </source>
</evidence>
<organism evidence="1">
    <name type="scientific">uncultured Caudovirales phage</name>
    <dbReference type="NCBI Taxonomy" id="2100421"/>
    <lineage>
        <taxon>Viruses</taxon>
        <taxon>Duplodnaviria</taxon>
        <taxon>Heunggongvirae</taxon>
        <taxon>Uroviricota</taxon>
        <taxon>Caudoviricetes</taxon>
        <taxon>Peduoviridae</taxon>
        <taxon>Maltschvirus</taxon>
        <taxon>Maltschvirus maltsch</taxon>
    </lineage>
</organism>
<protein>
    <submittedName>
        <fullName evidence="1">Uncharacterized protein</fullName>
    </submittedName>
</protein>
<sequence length="52" mass="5912">MIVLKNEVNGRILNLTEEELDIIFDALEEVKQCDEGEADEVQGKLSTLFFPD</sequence>
<reference evidence="1" key="1">
    <citation type="submission" date="2020-04" db="EMBL/GenBank/DDBJ databases">
        <authorList>
            <person name="Chiriac C."/>
            <person name="Salcher M."/>
            <person name="Ghai R."/>
            <person name="Kavagutti S V."/>
        </authorList>
    </citation>
    <scope>NUCLEOTIDE SEQUENCE</scope>
</reference>
<gene>
    <name evidence="1" type="ORF">UFOVP250_100</name>
</gene>
<name>A0A6J5LGL7_9CAUD</name>
<proteinExistence type="predicted"/>
<dbReference type="EMBL" id="LR796270">
    <property type="protein sequence ID" value="CAB4133275.1"/>
    <property type="molecule type" value="Genomic_DNA"/>
</dbReference>
<accession>A0A6J5LGL7</accession>